<evidence type="ECO:0000313" key="2">
    <source>
        <dbReference type="EMBL" id="SDE59844.1"/>
    </source>
</evidence>
<dbReference type="AlphaFoldDB" id="A0A1G7E810"/>
<reference evidence="2 3" key="1">
    <citation type="submission" date="2016-10" db="EMBL/GenBank/DDBJ databases">
        <authorList>
            <person name="de Groot N.N."/>
        </authorList>
    </citation>
    <scope>NUCLEOTIDE SEQUENCE [LARGE SCALE GENOMIC DNA]</scope>
    <source>
        <strain evidence="2 3">CGMCC 1.9109</strain>
    </source>
</reference>
<keyword evidence="1" id="KW-0732">Signal</keyword>
<dbReference type="OrthoDB" id="8139096at2"/>
<dbReference type="RefSeq" id="WP_068301183.1">
    <property type="nucleotide sequence ID" value="NZ_FNAK01000008.1"/>
</dbReference>
<dbReference type="InterPro" id="IPR032710">
    <property type="entry name" value="NTF2-like_dom_sf"/>
</dbReference>
<dbReference type="SUPFAM" id="SSF54427">
    <property type="entry name" value="NTF2-like"/>
    <property type="match status" value="1"/>
</dbReference>
<sequence>MTRFFQIVTLALGGILLSGQASSQQAPSDEAALLAMHQEILDAHKNIGLEAWLAKGVDPFVSANRGVISYPTKEARTDMFRGYIGSTDFEYYRDMVPPVVKVSADGTLGWVIVQVEAKGVRAGQVFEFQSAWIELYEKQQGGWANVGNVSNFKE</sequence>
<organism evidence="2 3">
    <name type="scientific">Kordiimonas lacus</name>
    <dbReference type="NCBI Taxonomy" id="637679"/>
    <lineage>
        <taxon>Bacteria</taxon>
        <taxon>Pseudomonadati</taxon>
        <taxon>Pseudomonadota</taxon>
        <taxon>Alphaproteobacteria</taxon>
        <taxon>Kordiimonadales</taxon>
        <taxon>Kordiimonadaceae</taxon>
        <taxon>Kordiimonas</taxon>
    </lineage>
</organism>
<dbReference type="EMBL" id="FNAK01000008">
    <property type="protein sequence ID" value="SDE59844.1"/>
    <property type="molecule type" value="Genomic_DNA"/>
</dbReference>
<name>A0A1G7E810_9PROT</name>
<evidence type="ECO:0000256" key="1">
    <source>
        <dbReference type="SAM" id="SignalP"/>
    </source>
</evidence>
<accession>A0A1G7E810</accession>
<evidence type="ECO:0008006" key="4">
    <source>
        <dbReference type="Google" id="ProtNLM"/>
    </source>
</evidence>
<feature type="chain" id="PRO_5010179447" description="DUF4440 domain-containing protein" evidence="1">
    <location>
        <begin position="24"/>
        <end position="154"/>
    </location>
</feature>
<dbReference type="Gene3D" id="3.10.450.50">
    <property type="match status" value="1"/>
</dbReference>
<keyword evidence="3" id="KW-1185">Reference proteome</keyword>
<gene>
    <name evidence="2" type="ORF">SAMN04488071_3330</name>
</gene>
<evidence type="ECO:0000313" key="3">
    <source>
        <dbReference type="Proteomes" id="UP000183685"/>
    </source>
</evidence>
<dbReference type="STRING" id="637679.GCA_001550055_00109"/>
<dbReference type="Proteomes" id="UP000183685">
    <property type="component" value="Unassembled WGS sequence"/>
</dbReference>
<proteinExistence type="predicted"/>
<feature type="signal peptide" evidence="1">
    <location>
        <begin position="1"/>
        <end position="23"/>
    </location>
</feature>
<protein>
    <recommendedName>
        <fullName evidence="4">DUF4440 domain-containing protein</fullName>
    </recommendedName>
</protein>